<dbReference type="EMBL" id="JOTN01000001">
    <property type="protein sequence ID" value="KEK21355.1"/>
    <property type="molecule type" value="Genomic_DNA"/>
</dbReference>
<proteinExistence type="inferred from homology"/>
<comment type="caution">
    <text evidence="10">The sequence shown here is derived from an EMBL/GenBank/DDBJ whole genome shotgun (WGS) entry which is preliminary data.</text>
</comment>
<evidence type="ECO:0000313" key="10">
    <source>
        <dbReference type="EMBL" id="KEK21355.1"/>
    </source>
</evidence>
<dbReference type="InterPro" id="IPR057309">
    <property type="entry name" value="PcsB_CC"/>
</dbReference>
<keyword evidence="3 8" id="KW-0732">Signal</keyword>
<feature type="chain" id="PRO_5001692618" evidence="8">
    <location>
        <begin position="27"/>
        <end position="408"/>
    </location>
</feature>
<dbReference type="AlphaFoldDB" id="A0A073K4D2"/>
<dbReference type="eggNOG" id="COG3883">
    <property type="taxonomic scope" value="Bacteria"/>
</dbReference>
<evidence type="ECO:0000256" key="5">
    <source>
        <dbReference type="ARBA" id="ARBA00022807"/>
    </source>
</evidence>
<feature type="compositionally biased region" description="Low complexity" evidence="7">
    <location>
        <begin position="253"/>
        <end position="293"/>
    </location>
</feature>
<reference evidence="10 11" key="1">
    <citation type="submission" date="2014-06" db="EMBL/GenBank/DDBJ databases">
        <title>Draft genome sequence of Bacillus manliponensis JCM 15802 (MCCC 1A00708).</title>
        <authorList>
            <person name="Lai Q."/>
            <person name="Liu Y."/>
            <person name="Shao Z."/>
        </authorList>
    </citation>
    <scope>NUCLEOTIDE SEQUENCE [LARGE SCALE GENOMIC DNA]</scope>
    <source>
        <strain evidence="10 11">JCM 15802</strain>
    </source>
</reference>
<dbReference type="Proteomes" id="UP000027822">
    <property type="component" value="Unassembled WGS sequence"/>
</dbReference>
<comment type="similarity">
    <text evidence="1">Belongs to the peptidase C40 family.</text>
</comment>
<keyword evidence="6" id="KW-0175">Coiled coil</keyword>
<evidence type="ECO:0000256" key="2">
    <source>
        <dbReference type="ARBA" id="ARBA00022670"/>
    </source>
</evidence>
<dbReference type="InterPro" id="IPR000064">
    <property type="entry name" value="NLP_P60_dom"/>
</dbReference>
<dbReference type="SUPFAM" id="SSF54001">
    <property type="entry name" value="Cysteine proteinases"/>
    <property type="match status" value="1"/>
</dbReference>
<evidence type="ECO:0000256" key="8">
    <source>
        <dbReference type="SAM" id="SignalP"/>
    </source>
</evidence>
<dbReference type="RefSeq" id="WP_034635139.1">
    <property type="nucleotide sequence ID" value="NZ_CBCSJC010000002.1"/>
</dbReference>
<protein>
    <submittedName>
        <fullName evidence="10">N-acetylmuramoyl-L-alanine amidase</fullName>
    </submittedName>
</protein>
<gene>
    <name evidence="10" type="ORF">BAMA_00880</name>
</gene>
<feature type="coiled-coil region" evidence="6">
    <location>
        <begin position="170"/>
        <end position="243"/>
    </location>
</feature>
<dbReference type="Pfam" id="PF00877">
    <property type="entry name" value="NLPC_P60"/>
    <property type="match status" value="1"/>
</dbReference>
<organism evidence="10 11">
    <name type="scientific">Bacillus manliponensis</name>
    <dbReference type="NCBI Taxonomy" id="574376"/>
    <lineage>
        <taxon>Bacteria</taxon>
        <taxon>Bacillati</taxon>
        <taxon>Bacillota</taxon>
        <taxon>Bacilli</taxon>
        <taxon>Bacillales</taxon>
        <taxon>Bacillaceae</taxon>
        <taxon>Bacillus</taxon>
        <taxon>Bacillus cereus group</taxon>
    </lineage>
</organism>
<feature type="signal peptide" evidence="8">
    <location>
        <begin position="1"/>
        <end position="26"/>
    </location>
</feature>
<dbReference type="GO" id="GO:0006508">
    <property type="term" value="P:proteolysis"/>
    <property type="evidence" value="ECO:0007669"/>
    <property type="project" value="UniProtKB-KW"/>
</dbReference>
<dbReference type="PANTHER" id="PTHR47053">
    <property type="entry name" value="MUREIN DD-ENDOPEPTIDASE MEPH-RELATED"/>
    <property type="match status" value="1"/>
</dbReference>
<evidence type="ECO:0000259" key="9">
    <source>
        <dbReference type="PROSITE" id="PS51935"/>
    </source>
</evidence>
<keyword evidence="2" id="KW-0645">Protease</keyword>
<evidence type="ECO:0000256" key="7">
    <source>
        <dbReference type="SAM" id="MobiDB-lite"/>
    </source>
</evidence>
<sequence length="408" mass="43882">MKKFKIASCVLAGLMAFSGVTPMVSAEKVEDVKAKINTENETLNKQKQERDELQKQMNGLNKTIEGLDKSIVENEQKLNETLKQVADAEKLIEEKNKTIAELQTKIAEREELLKGRLAALQEQPKSNIVTDVVVNSTSIADLVSRLTSVSQIMQSDKEIMEMQKKDQDSIKKDVETVKTKQEELKKAQTEIEAVKQELDTKKAEQQTAVNDLTAKMDVVVNELESTEAQVKELEKQALYLQSLAEKEMRQQEAQQATAAAPANNGGGQAQAPANNGGGQAQAPAAKPAAPAAPASNASGVVAKAQQYIGVPYVWGGASPSGFDCSGFISYVYGVGRQTAAGFYSSATKVSSPQPGDLVFFANTYKKGISHIGIVVGDGTMIHAGPSGIAVSNLSNSYNQKHFAGYGRL</sequence>
<dbReference type="PROSITE" id="PS51935">
    <property type="entry name" value="NLPC_P60"/>
    <property type="match status" value="1"/>
</dbReference>
<evidence type="ECO:0000256" key="6">
    <source>
        <dbReference type="SAM" id="Coils"/>
    </source>
</evidence>
<keyword evidence="11" id="KW-1185">Reference proteome</keyword>
<dbReference type="OrthoDB" id="9813368at2"/>
<feature type="region of interest" description="Disordered" evidence="7">
    <location>
        <begin position="250"/>
        <end position="293"/>
    </location>
</feature>
<accession>A0A073K4D2</accession>
<dbReference type="eggNOG" id="COG0791">
    <property type="taxonomic scope" value="Bacteria"/>
</dbReference>
<name>A0A073K4D2_9BACI</name>
<keyword evidence="4" id="KW-0378">Hydrolase</keyword>
<evidence type="ECO:0000313" key="11">
    <source>
        <dbReference type="Proteomes" id="UP000027822"/>
    </source>
</evidence>
<dbReference type="InterPro" id="IPR038765">
    <property type="entry name" value="Papain-like_cys_pep_sf"/>
</dbReference>
<feature type="coiled-coil region" evidence="6">
    <location>
        <begin position="26"/>
        <end position="112"/>
    </location>
</feature>
<dbReference type="Pfam" id="PF24568">
    <property type="entry name" value="CC_PcsB"/>
    <property type="match status" value="1"/>
</dbReference>
<keyword evidence="5" id="KW-0788">Thiol protease</keyword>
<dbReference type="STRING" id="574376.BAMA_00880"/>
<dbReference type="Gene3D" id="3.90.1720.10">
    <property type="entry name" value="endopeptidase domain like (from Nostoc punctiforme)"/>
    <property type="match status" value="1"/>
</dbReference>
<evidence type="ECO:0000256" key="4">
    <source>
        <dbReference type="ARBA" id="ARBA00022801"/>
    </source>
</evidence>
<dbReference type="GO" id="GO:0008234">
    <property type="term" value="F:cysteine-type peptidase activity"/>
    <property type="evidence" value="ECO:0007669"/>
    <property type="project" value="UniProtKB-KW"/>
</dbReference>
<dbReference type="Gene3D" id="6.10.250.3150">
    <property type="match status" value="1"/>
</dbReference>
<evidence type="ECO:0000256" key="3">
    <source>
        <dbReference type="ARBA" id="ARBA00022729"/>
    </source>
</evidence>
<dbReference type="InterPro" id="IPR051202">
    <property type="entry name" value="Peptidase_C40"/>
</dbReference>
<evidence type="ECO:0000256" key="1">
    <source>
        <dbReference type="ARBA" id="ARBA00007074"/>
    </source>
</evidence>
<feature type="domain" description="NlpC/P60" evidence="9">
    <location>
        <begin position="294"/>
        <end position="408"/>
    </location>
</feature>
<dbReference type="PANTHER" id="PTHR47053:SF1">
    <property type="entry name" value="MUREIN DD-ENDOPEPTIDASE MEPH-RELATED"/>
    <property type="match status" value="1"/>
</dbReference>